<keyword evidence="4" id="KW-1185">Reference proteome</keyword>
<dbReference type="AlphaFoldDB" id="A0A2Z4FGF7"/>
<evidence type="ECO:0000256" key="2">
    <source>
        <dbReference type="SAM" id="SignalP"/>
    </source>
</evidence>
<gene>
    <name evidence="3" type="ORF">DN745_01360</name>
</gene>
<feature type="chain" id="PRO_5043444808" evidence="2">
    <location>
        <begin position="32"/>
        <end position="383"/>
    </location>
</feature>
<accession>A0A2Z4FGF7</accession>
<proteinExistence type="predicted"/>
<evidence type="ECO:0000313" key="4">
    <source>
        <dbReference type="Proteomes" id="UP000249799"/>
    </source>
</evidence>
<dbReference type="EMBL" id="CP030032">
    <property type="protein sequence ID" value="AWV88051.1"/>
    <property type="molecule type" value="Genomic_DNA"/>
</dbReference>
<keyword evidence="2" id="KW-0732">Signal</keyword>
<feature type="region of interest" description="Disordered" evidence="1">
    <location>
        <begin position="34"/>
        <end position="57"/>
    </location>
</feature>
<feature type="signal peptide" evidence="2">
    <location>
        <begin position="1"/>
        <end position="31"/>
    </location>
</feature>
<dbReference type="OrthoDB" id="5496769at2"/>
<protein>
    <submittedName>
        <fullName evidence="3">Uncharacterized protein</fullName>
    </submittedName>
</protein>
<feature type="compositionally biased region" description="Low complexity" evidence="1">
    <location>
        <begin position="34"/>
        <end position="43"/>
    </location>
</feature>
<evidence type="ECO:0000256" key="1">
    <source>
        <dbReference type="SAM" id="MobiDB-lite"/>
    </source>
</evidence>
<sequence>MRTQFGTIHLKTYLCGALLLGAGLLPATAMAQDPASASPATSTKADDPTLSQVDADVDPADEAAEVAIEEAMDTEEDKKNWSLSASVGTRIYQGMFVNLENTDDNLSSPYAADTSGSYSRWSNVYSIAAGYKLDDFNFGARAVASHWLSRAGGINEPNEFRFQDMVFSAGWSGYNIEAIDTRFSAKYDLSVPTSTVSQTANLIVGNYVGLSLSKTFVRKLSLSYTMTGGWTPHSTTIATVDSDVAQIYREDELVGNEVAAVGGYNTEFSLSHSFSASLPVWDKLRASASYSYGSYWTYDRADADDEFSSDIEGIQQGRNYGDGISATAGLSYPINDHFNVSGGISTSQSPKTSDNKGFRFPWWNFTGAAANRSSINLTVSGTY</sequence>
<organism evidence="3 4">
    <name type="scientific">Bradymonas sediminis</name>
    <dbReference type="NCBI Taxonomy" id="1548548"/>
    <lineage>
        <taxon>Bacteria</taxon>
        <taxon>Deltaproteobacteria</taxon>
        <taxon>Bradymonadales</taxon>
        <taxon>Bradymonadaceae</taxon>
        <taxon>Bradymonas</taxon>
    </lineage>
</organism>
<reference evidence="3 4" key="1">
    <citation type="submission" date="2018-06" db="EMBL/GenBank/DDBJ databases">
        <title>Lujinxingia sediminis gen. nov. sp. nov., a new facultative anaerobic member of the class Deltaproteobacteria, and proposal of Lujinxingaceae fam. nov.</title>
        <authorList>
            <person name="Guo L.-Y."/>
            <person name="Li C.-M."/>
            <person name="Wang S."/>
            <person name="Du Z.-J."/>
        </authorList>
    </citation>
    <scope>NUCLEOTIDE SEQUENCE [LARGE SCALE GENOMIC DNA]</scope>
    <source>
        <strain evidence="3 4">FA350</strain>
    </source>
</reference>
<dbReference type="Proteomes" id="UP000249799">
    <property type="component" value="Chromosome"/>
</dbReference>
<evidence type="ECO:0000313" key="3">
    <source>
        <dbReference type="EMBL" id="AWV88051.1"/>
    </source>
</evidence>
<dbReference type="KEGG" id="bsed:DN745_01360"/>
<name>A0A2Z4FGF7_9DELT</name>